<dbReference type="Proteomes" id="UP000306630">
    <property type="component" value="Unassembled WGS sequence"/>
</dbReference>
<sequence length="87" mass="9928">MEGTTLMLMRNSLPAVEPSRLYTRQEVAAMFALSDIELFSYASDPEGLRYEIFPASPYPLFRGSELLRFFSNTYKLCQDGCLSMKTI</sequence>
<organism evidence="1 2">
    <name type="scientific">Muribaculum intestinale</name>
    <dbReference type="NCBI Taxonomy" id="1796646"/>
    <lineage>
        <taxon>Bacteria</taxon>
        <taxon>Pseudomonadati</taxon>
        <taxon>Bacteroidota</taxon>
        <taxon>Bacteroidia</taxon>
        <taxon>Bacteroidales</taxon>
        <taxon>Muribaculaceae</taxon>
        <taxon>Muribaculum</taxon>
    </lineage>
</organism>
<dbReference type="AlphaFoldDB" id="A0A4S2FYP8"/>
<dbReference type="EMBL" id="SRYD01000019">
    <property type="protein sequence ID" value="TGY74596.1"/>
    <property type="molecule type" value="Genomic_DNA"/>
</dbReference>
<reference evidence="1 2" key="1">
    <citation type="submission" date="2019-04" db="EMBL/GenBank/DDBJ databases">
        <title>Microbes associate with the intestines of laboratory mice.</title>
        <authorList>
            <person name="Navarre W."/>
            <person name="Wong E."/>
            <person name="Huang K."/>
            <person name="Tropini C."/>
            <person name="Ng K."/>
            <person name="Yu B."/>
        </authorList>
    </citation>
    <scope>NUCLEOTIDE SEQUENCE [LARGE SCALE GENOMIC DNA]</scope>
    <source>
        <strain evidence="1 2">NM06_A21</strain>
    </source>
</reference>
<evidence type="ECO:0000313" key="2">
    <source>
        <dbReference type="Proteomes" id="UP000306630"/>
    </source>
</evidence>
<name>A0A4S2FYP8_9BACT</name>
<proteinExistence type="predicted"/>
<accession>A0A4S2FYP8</accession>
<protein>
    <recommendedName>
        <fullName evidence="3">DNA-binding protein</fullName>
    </recommendedName>
</protein>
<evidence type="ECO:0000313" key="1">
    <source>
        <dbReference type="EMBL" id="TGY74596.1"/>
    </source>
</evidence>
<gene>
    <name evidence="1" type="ORF">E5333_05940</name>
</gene>
<evidence type="ECO:0008006" key="3">
    <source>
        <dbReference type="Google" id="ProtNLM"/>
    </source>
</evidence>
<comment type="caution">
    <text evidence="1">The sequence shown here is derived from an EMBL/GenBank/DDBJ whole genome shotgun (WGS) entry which is preliminary data.</text>
</comment>
<dbReference type="RefSeq" id="WP_237489286.1">
    <property type="nucleotide sequence ID" value="NZ_WVUM01000017.1"/>
</dbReference>